<evidence type="ECO:0000256" key="4">
    <source>
        <dbReference type="ARBA" id="ARBA00023125"/>
    </source>
</evidence>
<comment type="similarity">
    <text evidence="2">Belongs to the transposase mutator family.</text>
</comment>
<keyword evidence="5" id="KW-0233">DNA recombination</keyword>
<dbReference type="EMBL" id="BAABGU010000011">
    <property type="protein sequence ID" value="GAA4568991.1"/>
    <property type="molecule type" value="Genomic_DNA"/>
</dbReference>
<evidence type="ECO:0000313" key="6">
    <source>
        <dbReference type="EMBL" id="GAA4568991.1"/>
    </source>
</evidence>
<organism evidence="6 7">
    <name type="scientific">Micromonospora coerulea</name>
    <dbReference type="NCBI Taxonomy" id="47856"/>
    <lineage>
        <taxon>Bacteria</taxon>
        <taxon>Bacillati</taxon>
        <taxon>Actinomycetota</taxon>
        <taxon>Actinomycetes</taxon>
        <taxon>Micromonosporales</taxon>
        <taxon>Micromonosporaceae</taxon>
        <taxon>Micromonospora</taxon>
    </lineage>
</organism>
<evidence type="ECO:0000256" key="1">
    <source>
        <dbReference type="ARBA" id="ARBA00002190"/>
    </source>
</evidence>
<gene>
    <name evidence="6" type="ORF">GCM10023176_24590</name>
</gene>
<keyword evidence="7" id="KW-1185">Reference proteome</keyword>
<evidence type="ECO:0000256" key="5">
    <source>
        <dbReference type="ARBA" id="ARBA00023172"/>
    </source>
</evidence>
<accession>A0ABP8SGR0</accession>
<evidence type="ECO:0000313" key="7">
    <source>
        <dbReference type="Proteomes" id="UP001500307"/>
    </source>
</evidence>
<keyword evidence="3" id="KW-0815">Transposition</keyword>
<name>A0ABP8SGR0_9ACTN</name>
<comment type="caution">
    <text evidence="6">The sequence shown here is derived from an EMBL/GenBank/DDBJ whole genome shotgun (WGS) entry which is preliminary data.</text>
</comment>
<keyword evidence="4" id="KW-0238">DNA-binding</keyword>
<evidence type="ECO:0000256" key="3">
    <source>
        <dbReference type="ARBA" id="ARBA00022578"/>
    </source>
</evidence>
<dbReference type="Pfam" id="PF00872">
    <property type="entry name" value="Transposase_mut"/>
    <property type="match status" value="1"/>
</dbReference>
<sequence>MLFDAPGGGRSGSRLLGDERVNFRNGYRPPGEWDTRAGTTDLAIPKRRSGLYFPVPQPALDSGHYTFVWIDA</sequence>
<comment type="function">
    <text evidence="1">Required for the transposition of the insertion element.</text>
</comment>
<dbReference type="Proteomes" id="UP001500307">
    <property type="component" value="Unassembled WGS sequence"/>
</dbReference>
<reference evidence="7" key="1">
    <citation type="journal article" date="2019" name="Int. J. Syst. Evol. Microbiol.">
        <title>The Global Catalogue of Microorganisms (GCM) 10K type strain sequencing project: providing services to taxonomists for standard genome sequencing and annotation.</title>
        <authorList>
            <consortium name="The Broad Institute Genomics Platform"/>
            <consortium name="The Broad Institute Genome Sequencing Center for Infectious Disease"/>
            <person name="Wu L."/>
            <person name="Ma J."/>
        </authorList>
    </citation>
    <scope>NUCLEOTIDE SEQUENCE [LARGE SCALE GENOMIC DNA]</scope>
    <source>
        <strain evidence="7">JCM 3175</strain>
    </source>
</reference>
<dbReference type="InterPro" id="IPR001207">
    <property type="entry name" value="Transposase_mutator"/>
</dbReference>
<evidence type="ECO:0000256" key="2">
    <source>
        <dbReference type="ARBA" id="ARBA00010961"/>
    </source>
</evidence>
<proteinExistence type="inferred from homology"/>
<protein>
    <submittedName>
        <fullName evidence="6">Uncharacterized protein</fullName>
    </submittedName>
</protein>